<evidence type="ECO:0000313" key="3">
    <source>
        <dbReference type="EMBL" id="SFR28514.1"/>
    </source>
</evidence>
<dbReference type="STRING" id="84724.SAMN04488564_11475"/>
<dbReference type="InterPro" id="IPR036291">
    <property type="entry name" value="NAD(P)-bd_dom_sf"/>
</dbReference>
<dbReference type="Gene3D" id="3.40.50.720">
    <property type="entry name" value="NAD(P)-binding Rossmann-like Domain"/>
    <property type="match status" value="1"/>
</dbReference>
<dbReference type="SUPFAM" id="SSF51735">
    <property type="entry name" value="NAD(P)-binding Rossmann-fold domains"/>
    <property type="match status" value="1"/>
</dbReference>
<dbReference type="EMBL" id="FOYL01000014">
    <property type="protein sequence ID" value="SFR28514.1"/>
    <property type="molecule type" value="Genomic_DNA"/>
</dbReference>
<keyword evidence="4" id="KW-1185">Reference proteome</keyword>
<sequence>MQLSGEVRSRVALVTGGGSGIGQGIALAPAAQGHRVAVLDRVEEAAHAVAGEIREAGLTAEARRLIGPAIVWLAFTV</sequence>
<keyword evidence="2" id="KW-0560">Oxidoreductase</keyword>
<evidence type="ECO:0000313" key="4">
    <source>
        <dbReference type="Proteomes" id="UP000198583"/>
    </source>
</evidence>
<accession>A0A1I6FF23</accession>
<dbReference type="InterPro" id="IPR002347">
    <property type="entry name" value="SDR_fam"/>
</dbReference>
<reference evidence="4" key="1">
    <citation type="submission" date="2016-10" db="EMBL/GenBank/DDBJ databases">
        <authorList>
            <person name="Varghese N."/>
            <person name="Submissions S."/>
        </authorList>
    </citation>
    <scope>NUCLEOTIDE SEQUENCE [LARGE SCALE GENOMIC DNA]</scope>
    <source>
        <strain evidence="4">DSM 44232</strain>
    </source>
</reference>
<dbReference type="PANTHER" id="PTHR43669:SF3">
    <property type="entry name" value="ALCOHOL DEHYDROGENASE, PUTATIVE (AFU_ORTHOLOGUE AFUA_3G03445)-RELATED"/>
    <property type="match status" value="1"/>
</dbReference>
<protein>
    <submittedName>
        <fullName evidence="3">Short chain dehydrogenase</fullName>
    </submittedName>
</protein>
<comment type="similarity">
    <text evidence="1">Belongs to the short-chain dehydrogenases/reductases (SDR) family.</text>
</comment>
<dbReference type="AlphaFoldDB" id="A0A1I6FF23"/>
<dbReference type="Pfam" id="PF00106">
    <property type="entry name" value="adh_short"/>
    <property type="match status" value="1"/>
</dbReference>
<evidence type="ECO:0000256" key="1">
    <source>
        <dbReference type="ARBA" id="ARBA00006484"/>
    </source>
</evidence>
<dbReference type="GO" id="GO:0016491">
    <property type="term" value="F:oxidoreductase activity"/>
    <property type="evidence" value="ECO:0007669"/>
    <property type="project" value="UniProtKB-KW"/>
</dbReference>
<dbReference type="Proteomes" id="UP000198583">
    <property type="component" value="Unassembled WGS sequence"/>
</dbReference>
<evidence type="ECO:0000256" key="2">
    <source>
        <dbReference type="ARBA" id="ARBA00023002"/>
    </source>
</evidence>
<proteinExistence type="inferred from homology"/>
<organism evidence="3 4">
    <name type="scientific">Lentzea waywayandensis</name>
    <dbReference type="NCBI Taxonomy" id="84724"/>
    <lineage>
        <taxon>Bacteria</taxon>
        <taxon>Bacillati</taxon>
        <taxon>Actinomycetota</taxon>
        <taxon>Actinomycetes</taxon>
        <taxon>Pseudonocardiales</taxon>
        <taxon>Pseudonocardiaceae</taxon>
        <taxon>Lentzea</taxon>
    </lineage>
</organism>
<gene>
    <name evidence="3" type="ORF">SAMN04488564_11475</name>
</gene>
<name>A0A1I6FF23_9PSEU</name>
<dbReference type="PANTHER" id="PTHR43669">
    <property type="entry name" value="5-KETO-D-GLUCONATE 5-REDUCTASE"/>
    <property type="match status" value="1"/>
</dbReference>